<evidence type="ECO:0000259" key="4">
    <source>
        <dbReference type="Pfam" id="PF13205"/>
    </source>
</evidence>
<protein>
    <recommendedName>
        <fullName evidence="4">SbsA Ig-like domain-containing protein</fullName>
    </recommendedName>
</protein>
<evidence type="ECO:0000256" key="1">
    <source>
        <dbReference type="ARBA" id="ARBA00022729"/>
    </source>
</evidence>
<evidence type="ECO:0000256" key="3">
    <source>
        <dbReference type="SAM" id="SignalP"/>
    </source>
</evidence>
<dbReference type="Pfam" id="PF13205">
    <property type="entry name" value="Big_5"/>
    <property type="match status" value="1"/>
</dbReference>
<feature type="compositionally biased region" description="Polar residues" evidence="2">
    <location>
        <begin position="416"/>
        <end position="425"/>
    </location>
</feature>
<dbReference type="STRING" id="709839.TSA66_23615"/>
<gene>
    <name evidence="5" type="ORF">TSA66_23615</name>
</gene>
<proteinExistence type="predicted"/>
<dbReference type="AlphaFoldDB" id="A0A0C2BPC2"/>
<dbReference type="InterPro" id="IPR032812">
    <property type="entry name" value="SbsA_Ig"/>
</dbReference>
<keyword evidence="1 3" id="KW-0732">Signal</keyword>
<feature type="chain" id="PRO_5002146174" description="SbsA Ig-like domain-containing protein" evidence="3">
    <location>
        <begin position="25"/>
        <end position="709"/>
    </location>
</feature>
<comment type="caution">
    <text evidence="5">The sequence shown here is derived from an EMBL/GenBank/DDBJ whole genome shotgun (WGS) entry which is preliminary data.</text>
</comment>
<reference evidence="5 6" key="1">
    <citation type="submission" date="2014-12" db="EMBL/GenBank/DDBJ databases">
        <title>Denitrispirillum autotrophicum gen. nov., sp. nov., Denitrifying, Facultatively Autotrophic Bacteria Isolated from Rice Paddy Soil.</title>
        <authorList>
            <person name="Ishii S."/>
            <person name="Ashida N."/>
            <person name="Ohno H."/>
            <person name="Otsuka S."/>
            <person name="Yokota A."/>
            <person name="Senoo K."/>
        </authorList>
    </citation>
    <scope>NUCLEOTIDE SEQUENCE [LARGE SCALE GENOMIC DNA]</scope>
    <source>
        <strain evidence="5 6">TSA66</strain>
    </source>
</reference>
<feature type="signal peptide" evidence="3">
    <location>
        <begin position="1"/>
        <end position="24"/>
    </location>
</feature>
<organism evidence="5 6">
    <name type="scientific">Noviherbaspirillum autotrophicum</name>
    <dbReference type="NCBI Taxonomy" id="709839"/>
    <lineage>
        <taxon>Bacteria</taxon>
        <taxon>Pseudomonadati</taxon>
        <taxon>Pseudomonadota</taxon>
        <taxon>Betaproteobacteria</taxon>
        <taxon>Burkholderiales</taxon>
        <taxon>Oxalobacteraceae</taxon>
        <taxon>Noviherbaspirillum</taxon>
    </lineage>
</organism>
<dbReference type="OrthoDB" id="5477453at2"/>
<name>A0A0C2BPC2_9BURK</name>
<dbReference type="Gene3D" id="3.40.50.1820">
    <property type="entry name" value="alpha/beta hydrolase"/>
    <property type="match status" value="1"/>
</dbReference>
<sequence>MYRSSGRRLAAALVLSCLPLAALADGVSVKFDLSDPAAGPFPSNRFTVADWSQNTYRRVNLPKPNCAVRPSDCADIDVINTLDGFSTQPRITIPFTGDIDVSSVNSDTVFLLNLGDTLTMAGAGQKVGINQVLWDPETRTLAVESDALLNEHSRYLLVITDGVRDASGKPLKSDGLGDMFGAGQVRDSSEYLRELRDAARQRHFGKHKLVAASLFTTQSISADLYKIMRRIKQSTPAPASFMVGSSAGNTVRAVFPLAGLTGIQFNRQTGSAPAFTPSALPLAALHVVPGAVGQIAYGRFNSPDYQTAGKFIPATGTLTGQPQPQGSNALMFQLFVPAGTKPAGGWPVAIFGHGFTDSMYGAPWAVASVLASRGIATLSINVVGHGGGALGTLTVQRTAGEPVTISAGGRGIDQDGNGTIDSTEGVNAAPPRTIISNRDGLRQTVIDLMQLVREVETGMDLDGDGTADLNAQRIYYAGQSFGGIYGTILLGVEPNIKAGVPNVAGGSIAEVARLGAFRPLTGFALATRVPSLINVNDASGIAFNENIPLRDQAPVVNNVPGAMAIAQLLDRNEWVQQAGNPVAYAPFIRLQPLPGSAAKPVLFQFAKGDGTVPNPTTTAILRAGGLAGNATLFRNDLAHAANPGVPKNPHTFLTNIGIAAAAPYAVGAQQQMAVFFATHGATVIDPDGAGPFFEVPVNPPLPETLSYLP</sequence>
<dbReference type="EMBL" id="JWJG01000028">
    <property type="protein sequence ID" value="KIF83150.1"/>
    <property type="molecule type" value="Genomic_DNA"/>
</dbReference>
<dbReference type="SUPFAM" id="SSF53474">
    <property type="entry name" value="alpha/beta-Hydrolases"/>
    <property type="match status" value="1"/>
</dbReference>
<evidence type="ECO:0000256" key="2">
    <source>
        <dbReference type="SAM" id="MobiDB-lite"/>
    </source>
</evidence>
<dbReference type="RefSeq" id="WP_040041776.1">
    <property type="nucleotide sequence ID" value="NZ_JWJG01000028.1"/>
</dbReference>
<keyword evidence="6" id="KW-1185">Reference proteome</keyword>
<dbReference type="Proteomes" id="UP000031572">
    <property type="component" value="Unassembled WGS sequence"/>
</dbReference>
<evidence type="ECO:0000313" key="5">
    <source>
        <dbReference type="EMBL" id="KIF83150.1"/>
    </source>
</evidence>
<feature type="region of interest" description="Disordered" evidence="2">
    <location>
        <begin position="404"/>
        <end position="429"/>
    </location>
</feature>
<dbReference type="InterPro" id="IPR029058">
    <property type="entry name" value="AB_hydrolase_fold"/>
</dbReference>
<evidence type="ECO:0000313" key="6">
    <source>
        <dbReference type="Proteomes" id="UP000031572"/>
    </source>
</evidence>
<accession>A0A0C2BPC2</accession>
<feature type="domain" description="SbsA Ig-like" evidence="4">
    <location>
        <begin position="83"/>
        <end position="173"/>
    </location>
</feature>